<name>A0A917DDD4_9FLAO</name>
<dbReference type="SUPFAM" id="SSF159888">
    <property type="entry name" value="YdhG-like"/>
    <property type="match status" value="1"/>
</dbReference>
<proteinExistence type="predicted"/>
<reference evidence="2" key="2">
    <citation type="submission" date="2020-09" db="EMBL/GenBank/DDBJ databases">
        <authorList>
            <person name="Sun Q."/>
            <person name="Zhou Y."/>
        </authorList>
    </citation>
    <scope>NUCLEOTIDE SEQUENCE</scope>
    <source>
        <strain evidence="2">CGMCC 1.12506</strain>
    </source>
</reference>
<dbReference type="EMBL" id="BMFG01000006">
    <property type="protein sequence ID" value="GGD28932.1"/>
    <property type="molecule type" value="Genomic_DNA"/>
</dbReference>
<dbReference type="RefSeq" id="WP_188362316.1">
    <property type="nucleotide sequence ID" value="NZ_BMFG01000006.1"/>
</dbReference>
<evidence type="ECO:0000313" key="2">
    <source>
        <dbReference type="EMBL" id="GGD28932.1"/>
    </source>
</evidence>
<feature type="domain" description="YdhG-like" evidence="1">
    <location>
        <begin position="16"/>
        <end position="109"/>
    </location>
</feature>
<protein>
    <recommendedName>
        <fullName evidence="1">YdhG-like domain-containing protein</fullName>
    </recommendedName>
</protein>
<gene>
    <name evidence="2" type="ORF">GCM10011343_18880</name>
</gene>
<dbReference type="Gene3D" id="3.90.1150.200">
    <property type="match status" value="1"/>
</dbReference>
<dbReference type="InterPro" id="IPR014922">
    <property type="entry name" value="YdhG-like"/>
</dbReference>
<accession>A0A917DDD4</accession>
<dbReference type="Proteomes" id="UP000625735">
    <property type="component" value="Unassembled WGS sequence"/>
</dbReference>
<dbReference type="AlphaFoldDB" id="A0A917DDD4"/>
<reference evidence="2" key="1">
    <citation type="journal article" date="2014" name="Int. J. Syst. Evol. Microbiol.">
        <title>Complete genome sequence of Corynebacterium casei LMG S-19264T (=DSM 44701T), isolated from a smear-ripened cheese.</title>
        <authorList>
            <consortium name="US DOE Joint Genome Institute (JGI-PGF)"/>
            <person name="Walter F."/>
            <person name="Albersmeier A."/>
            <person name="Kalinowski J."/>
            <person name="Ruckert C."/>
        </authorList>
    </citation>
    <scope>NUCLEOTIDE SEQUENCE</scope>
    <source>
        <strain evidence="2">CGMCC 1.12506</strain>
    </source>
</reference>
<sequence>MKPAEEYILNQPEPYRSILLHVQAIIEATLPEVQLQFKYAIPFYYLDKKPFIYLNASHKRQYVDVAFFRGYSLTLHQNKLIGEGRSQVKSLQYKSLEEIENDVIIDLLLEQKG</sequence>
<comment type="caution">
    <text evidence="2">The sequence shown here is derived from an EMBL/GenBank/DDBJ whole genome shotgun (WGS) entry which is preliminary data.</text>
</comment>
<dbReference type="Pfam" id="PF08818">
    <property type="entry name" value="DUF1801"/>
    <property type="match status" value="1"/>
</dbReference>
<evidence type="ECO:0000259" key="1">
    <source>
        <dbReference type="Pfam" id="PF08818"/>
    </source>
</evidence>
<keyword evidence="3" id="KW-1185">Reference proteome</keyword>
<evidence type="ECO:0000313" key="3">
    <source>
        <dbReference type="Proteomes" id="UP000625735"/>
    </source>
</evidence>
<organism evidence="2 3">
    <name type="scientific">Flavobacterium orientale</name>
    <dbReference type="NCBI Taxonomy" id="1756020"/>
    <lineage>
        <taxon>Bacteria</taxon>
        <taxon>Pseudomonadati</taxon>
        <taxon>Bacteroidota</taxon>
        <taxon>Flavobacteriia</taxon>
        <taxon>Flavobacteriales</taxon>
        <taxon>Flavobacteriaceae</taxon>
        <taxon>Flavobacterium</taxon>
    </lineage>
</organism>